<accession>A0A0G4F6C8</accession>
<gene>
    <name evidence="3" type="ORF">Vbra_258</name>
</gene>
<dbReference type="InParanoid" id="A0A0G4F6C8"/>
<dbReference type="AlphaFoldDB" id="A0A0G4F6C8"/>
<protein>
    <submittedName>
        <fullName evidence="3">Uncharacterized protein</fullName>
    </submittedName>
</protein>
<dbReference type="Proteomes" id="UP000041254">
    <property type="component" value="Unassembled WGS sequence"/>
</dbReference>
<dbReference type="VEuPathDB" id="CryptoDB:Vbra_258"/>
<dbReference type="EMBL" id="CDMY01000381">
    <property type="protein sequence ID" value="CEM07958.1"/>
    <property type="molecule type" value="Genomic_DNA"/>
</dbReference>
<sequence>MPGGPTDDKYRSMEQQLAALRKENERLQKQLAMMRQALQEEQTRVANLQNTVRKKGGTDKVNCLAFSIHSAAYATDSSSPPRTERAASPCASPCNYLCRPASISPSAGAHSPPTQPQELERGGYPSPTETIPVSPPQAIHRLL</sequence>
<keyword evidence="4" id="KW-1185">Reference proteome</keyword>
<name>A0A0G4F6C8_VITBC</name>
<evidence type="ECO:0000256" key="2">
    <source>
        <dbReference type="SAM" id="MobiDB-lite"/>
    </source>
</evidence>
<keyword evidence="1" id="KW-0175">Coiled coil</keyword>
<feature type="coiled-coil region" evidence="1">
    <location>
        <begin position="10"/>
        <end position="51"/>
    </location>
</feature>
<proteinExistence type="predicted"/>
<evidence type="ECO:0000313" key="4">
    <source>
        <dbReference type="Proteomes" id="UP000041254"/>
    </source>
</evidence>
<reference evidence="3 4" key="1">
    <citation type="submission" date="2014-11" db="EMBL/GenBank/DDBJ databases">
        <authorList>
            <person name="Zhu J."/>
            <person name="Qi W."/>
            <person name="Song R."/>
        </authorList>
    </citation>
    <scope>NUCLEOTIDE SEQUENCE [LARGE SCALE GENOMIC DNA]</scope>
</reference>
<evidence type="ECO:0000256" key="1">
    <source>
        <dbReference type="SAM" id="Coils"/>
    </source>
</evidence>
<feature type="region of interest" description="Disordered" evidence="2">
    <location>
        <begin position="101"/>
        <end position="143"/>
    </location>
</feature>
<organism evidence="3 4">
    <name type="scientific">Vitrella brassicaformis (strain CCMP3155)</name>
    <dbReference type="NCBI Taxonomy" id="1169540"/>
    <lineage>
        <taxon>Eukaryota</taxon>
        <taxon>Sar</taxon>
        <taxon>Alveolata</taxon>
        <taxon>Colpodellida</taxon>
        <taxon>Vitrellaceae</taxon>
        <taxon>Vitrella</taxon>
    </lineage>
</organism>
<evidence type="ECO:0000313" key="3">
    <source>
        <dbReference type="EMBL" id="CEM07958.1"/>
    </source>
</evidence>